<evidence type="ECO:0000256" key="14">
    <source>
        <dbReference type="RuleBase" id="RU000461"/>
    </source>
</evidence>
<evidence type="ECO:0008006" key="18">
    <source>
        <dbReference type="Google" id="ProtNLM"/>
    </source>
</evidence>
<dbReference type="GO" id="GO:0016705">
    <property type="term" value="F:oxidoreductase activity, acting on paired donors, with incorporation or reduction of molecular oxygen"/>
    <property type="evidence" value="ECO:0007669"/>
    <property type="project" value="InterPro"/>
</dbReference>
<dbReference type="FunFam" id="1.10.630.10:FF:000042">
    <property type="entry name" value="Cytochrome P450"/>
    <property type="match status" value="1"/>
</dbReference>
<evidence type="ECO:0000256" key="5">
    <source>
        <dbReference type="ARBA" id="ARBA00022617"/>
    </source>
</evidence>
<dbReference type="GO" id="GO:0020037">
    <property type="term" value="F:heme binding"/>
    <property type="evidence" value="ECO:0007669"/>
    <property type="project" value="InterPro"/>
</dbReference>
<dbReference type="PRINTS" id="PR00463">
    <property type="entry name" value="EP450I"/>
</dbReference>
<keyword evidence="6 13" id="KW-0479">Metal-binding</keyword>
<evidence type="ECO:0000256" key="6">
    <source>
        <dbReference type="ARBA" id="ARBA00022723"/>
    </source>
</evidence>
<comment type="similarity">
    <text evidence="4 14">Belongs to the cytochrome P450 family.</text>
</comment>
<protein>
    <recommendedName>
        <fullName evidence="18">Cytochrome P450</fullName>
    </recommendedName>
</protein>
<comment type="caution">
    <text evidence="16">The sequence shown here is derived from an EMBL/GenBank/DDBJ whole genome shotgun (WGS) entry which is preliminary data.</text>
</comment>
<keyword evidence="8" id="KW-0492">Microsome</keyword>
<dbReference type="Proteomes" id="UP001107558">
    <property type="component" value="Chromosome 3"/>
</dbReference>
<keyword evidence="7" id="KW-0256">Endoplasmic reticulum</keyword>
<keyword evidence="12" id="KW-0472">Membrane</keyword>
<organism evidence="16 17">
    <name type="scientific">Polypedilum vanderplanki</name>
    <name type="common">Sleeping chironomid midge</name>
    <dbReference type="NCBI Taxonomy" id="319348"/>
    <lineage>
        <taxon>Eukaryota</taxon>
        <taxon>Metazoa</taxon>
        <taxon>Ecdysozoa</taxon>
        <taxon>Arthropoda</taxon>
        <taxon>Hexapoda</taxon>
        <taxon>Insecta</taxon>
        <taxon>Pterygota</taxon>
        <taxon>Neoptera</taxon>
        <taxon>Endopterygota</taxon>
        <taxon>Diptera</taxon>
        <taxon>Nematocera</taxon>
        <taxon>Chironomoidea</taxon>
        <taxon>Chironomidae</taxon>
        <taxon>Chironominae</taxon>
        <taxon>Polypedilum</taxon>
        <taxon>Polypedilum</taxon>
    </lineage>
</organism>
<dbReference type="InterPro" id="IPR050476">
    <property type="entry name" value="Insect_CytP450_Detox"/>
</dbReference>
<keyword evidence="9 14" id="KW-0560">Oxidoreductase</keyword>
<name>A0A9J6BIP7_POLVA</name>
<dbReference type="AlphaFoldDB" id="A0A9J6BIP7"/>
<keyword evidence="10 13" id="KW-0408">Iron</keyword>
<dbReference type="OrthoDB" id="2789670at2759"/>
<evidence type="ECO:0000256" key="4">
    <source>
        <dbReference type="ARBA" id="ARBA00010617"/>
    </source>
</evidence>
<evidence type="ECO:0000256" key="15">
    <source>
        <dbReference type="SAM" id="SignalP"/>
    </source>
</evidence>
<feature type="chain" id="PRO_5039893348" description="Cytochrome P450" evidence="15">
    <location>
        <begin position="24"/>
        <end position="502"/>
    </location>
</feature>
<dbReference type="SUPFAM" id="SSF48264">
    <property type="entry name" value="Cytochrome P450"/>
    <property type="match status" value="1"/>
</dbReference>
<comment type="cofactor">
    <cofactor evidence="1 13">
        <name>heme</name>
        <dbReference type="ChEBI" id="CHEBI:30413"/>
    </cofactor>
</comment>
<sequence>MASSLVLISISLLFLYLFNLVKKQYNYFKDRGIPNPKPIFPLGNFWGVGLSVHFIHRVNEIYRQFKGKAKICGFFVTTIPAYIALDIELIKNILVKDFDSFHDRGIYYNEKADPLSAHIFSIAGEQWKTLRQKMTTTFSSGKIKAMMPTLNKISEEMTEVLGEYADEGKTLNYRDMASRLMCEIVGEIAFGIKCNALRDPNCEMMVLSDFLSIKDMKQRVMYLFSNAFPEVCRKLNIQITPKDVQHYFLKIINEAIEYREKNKIRRNDYFDMLLQLKNEGKLDGDVTNVGRISHTDMLAACFVFFVAGFETSSTALAYALYELAVNQELQDRTRDEIEKVLSNYDGKVTYEALMNMNYPGQVISESLRKYTPGNVLMRKCTKEYKIPDTDIVIEKGRMVFLPMHAIHNDPEYFPDPEKFDPDRFSPEMEKERNPFTFLPFGEGMRICMGLRFGLIQTRLGLVSVLRKYRVTLNEKTVHPIRLDPKDVTMMPYGGIWLNTEHI</sequence>
<dbReference type="CDD" id="cd11056">
    <property type="entry name" value="CYP6-like"/>
    <property type="match status" value="1"/>
</dbReference>
<evidence type="ECO:0000256" key="13">
    <source>
        <dbReference type="PIRSR" id="PIRSR602401-1"/>
    </source>
</evidence>
<dbReference type="Gene3D" id="1.10.630.10">
    <property type="entry name" value="Cytochrome P450"/>
    <property type="match status" value="1"/>
</dbReference>
<evidence type="ECO:0000256" key="12">
    <source>
        <dbReference type="ARBA" id="ARBA00023136"/>
    </source>
</evidence>
<dbReference type="GO" id="GO:0004497">
    <property type="term" value="F:monooxygenase activity"/>
    <property type="evidence" value="ECO:0007669"/>
    <property type="project" value="UniProtKB-KW"/>
</dbReference>
<dbReference type="PANTHER" id="PTHR24292">
    <property type="entry name" value="CYTOCHROME P450"/>
    <property type="match status" value="1"/>
</dbReference>
<evidence type="ECO:0000313" key="17">
    <source>
        <dbReference type="Proteomes" id="UP001107558"/>
    </source>
</evidence>
<evidence type="ECO:0000256" key="3">
    <source>
        <dbReference type="ARBA" id="ARBA00004406"/>
    </source>
</evidence>
<keyword evidence="15" id="KW-0732">Signal</keyword>
<dbReference type="InterPro" id="IPR017972">
    <property type="entry name" value="Cyt_P450_CS"/>
</dbReference>
<gene>
    <name evidence="16" type="ORF">PVAND_000063</name>
</gene>
<evidence type="ECO:0000256" key="8">
    <source>
        <dbReference type="ARBA" id="ARBA00022848"/>
    </source>
</evidence>
<dbReference type="InterPro" id="IPR002401">
    <property type="entry name" value="Cyt_P450_E_grp-I"/>
</dbReference>
<feature type="signal peptide" evidence="15">
    <location>
        <begin position="1"/>
        <end position="23"/>
    </location>
</feature>
<keyword evidence="11 14" id="KW-0503">Monooxygenase</keyword>
<keyword evidence="17" id="KW-1185">Reference proteome</keyword>
<comment type="subcellular location">
    <subcellularLocation>
        <location evidence="3">Endoplasmic reticulum membrane</location>
        <topology evidence="3">Peripheral membrane protein</topology>
    </subcellularLocation>
    <subcellularLocation>
        <location evidence="2">Microsome membrane</location>
        <topology evidence="2">Peripheral membrane protein</topology>
    </subcellularLocation>
</comment>
<evidence type="ECO:0000256" key="1">
    <source>
        <dbReference type="ARBA" id="ARBA00001971"/>
    </source>
</evidence>
<reference evidence="16" key="1">
    <citation type="submission" date="2021-03" db="EMBL/GenBank/DDBJ databases">
        <title>Chromosome level genome of the anhydrobiotic midge Polypedilum vanderplanki.</title>
        <authorList>
            <person name="Yoshida Y."/>
            <person name="Kikawada T."/>
            <person name="Gusev O."/>
        </authorList>
    </citation>
    <scope>NUCLEOTIDE SEQUENCE</scope>
    <source>
        <strain evidence="16">NIAS01</strain>
        <tissue evidence="16">Whole body or cell culture</tissue>
    </source>
</reference>
<proteinExistence type="inferred from homology"/>
<dbReference type="GO" id="GO:0005789">
    <property type="term" value="C:endoplasmic reticulum membrane"/>
    <property type="evidence" value="ECO:0007669"/>
    <property type="project" value="UniProtKB-SubCell"/>
</dbReference>
<evidence type="ECO:0000256" key="7">
    <source>
        <dbReference type="ARBA" id="ARBA00022824"/>
    </source>
</evidence>
<dbReference type="InterPro" id="IPR001128">
    <property type="entry name" value="Cyt_P450"/>
</dbReference>
<evidence type="ECO:0000256" key="11">
    <source>
        <dbReference type="ARBA" id="ARBA00023033"/>
    </source>
</evidence>
<dbReference type="GO" id="GO:0005506">
    <property type="term" value="F:iron ion binding"/>
    <property type="evidence" value="ECO:0007669"/>
    <property type="project" value="InterPro"/>
</dbReference>
<dbReference type="InterPro" id="IPR036396">
    <property type="entry name" value="Cyt_P450_sf"/>
</dbReference>
<dbReference type="PRINTS" id="PR00385">
    <property type="entry name" value="P450"/>
</dbReference>
<evidence type="ECO:0000256" key="9">
    <source>
        <dbReference type="ARBA" id="ARBA00023002"/>
    </source>
</evidence>
<dbReference type="PROSITE" id="PS00086">
    <property type="entry name" value="CYTOCHROME_P450"/>
    <property type="match status" value="1"/>
</dbReference>
<evidence type="ECO:0000313" key="16">
    <source>
        <dbReference type="EMBL" id="KAG5669769.1"/>
    </source>
</evidence>
<keyword evidence="5 13" id="KW-0349">Heme</keyword>
<dbReference type="PANTHER" id="PTHR24292:SF100">
    <property type="entry name" value="CYTOCHROME P450 6A16, ISOFORM B-RELATED"/>
    <property type="match status" value="1"/>
</dbReference>
<evidence type="ECO:0000256" key="2">
    <source>
        <dbReference type="ARBA" id="ARBA00004174"/>
    </source>
</evidence>
<evidence type="ECO:0000256" key="10">
    <source>
        <dbReference type="ARBA" id="ARBA00023004"/>
    </source>
</evidence>
<feature type="binding site" description="axial binding residue" evidence="13">
    <location>
        <position position="447"/>
    </location>
    <ligand>
        <name>heme</name>
        <dbReference type="ChEBI" id="CHEBI:30413"/>
    </ligand>
    <ligandPart>
        <name>Fe</name>
        <dbReference type="ChEBI" id="CHEBI:18248"/>
    </ligandPart>
</feature>
<dbReference type="Pfam" id="PF00067">
    <property type="entry name" value="p450"/>
    <property type="match status" value="1"/>
</dbReference>
<accession>A0A9J6BIP7</accession>
<dbReference type="EMBL" id="JADBJN010000003">
    <property type="protein sequence ID" value="KAG5669769.1"/>
    <property type="molecule type" value="Genomic_DNA"/>
</dbReference>